<name>A0A2V4MU19_9ACTN</name>
<sequence length="298" mass="30391">MNEWTVSNPDTLTFDGPVSTAQLWLVGGVVNVVAAEGPARLEVTELEGEPLQVTLTDGVLTVTYPDLNWSSFGENLKSLDSVKSFVGSLRRKRKAVVSLTVPADVRVKLGAVSADATVSGVHGGTTVHQVSGSTTLVGLDGRTEANSVSGDVDAQSLAGDLTVKTVSGGLTVVAGTPAKLRANSVGGAVTLDLAGRTPADIKINTVSGDVAVRLPQPADTRVEAGSTNGQFHSSFEELTVGGTWGAKRLTGTLGAGTGKLAVATVSGAISVLRRPEPEDEAPAPVLELTDGVEKGDDA</sequence>
<organism evidence="3 4">
    <name type="scientific">Streptomyces tateyamensis</name>
    <dbReference type="NCBI Taxonomy" id="565073"/>
    <lineage>
        <taxon>Bacteria</taxon>
        <taxon>Bacillati</taxon>
        <taxon>Actinomycetota</taxon>
        <taxon>Actinomycetes</taxon>
        <taxon>Kitasatosporales</taxon>
        <taxon>Streptomycetaceae</taxon>
        <taxon>Streptomyces</taxon>
    </lineage>
</organism>
<dbReference type="EMBL" id="PYBW01000141">
    <property type="protein sequence ID" value="PYC68155.1"/>
    <property type="molecule type" value="Genomic_DNA"/>
</dbReference>
<dbReference type="OrthoDB" id="3367592at2"/>
<dbReference type="Proteomes" id="UP000248039">
    <property type="component" value="Unassembled WGS sequence"/>
</dbReference>
<evidence type="ECO:0000313" key="3">
    <source>
        <dbReference type="EMBL" id="PYC68155.1"/>
    </source>
</evidence>
<gene>
    <name evidence="3" type="ORF">C7C46_29485</name>
</gene>
<dbReference type="AlphaFoldDB" id="A0A2V4MU19"/>
<accession>A0A2V4MU19</accession>
<dbReference type="InterPro" id="IPR025164">
    <property type="entry name" value="Toastrack_DUF4097"/>
</dbReference>
<dbReference type="RefSeq" id="WP_110672985.1">
    <property type="nucleotide sequence ID" value="NZ_PYBW01000141.1"/>
</dbReference>
<evidence type="ECO:0000313" key="4">
    <source>
        <dbReference type="Proteomes" id="UP000248039"/>
    </source>
</evidence>
<evidence type="ECO:0000256" key="1">
    <source>
        <dbReference type="SAM" id="MobiDB-lite"/>
    </source>
</evidence>
<protein>
    <recommendedName>
        <fullName evidence="2">DUF4097 domain-containing protein</fullName>
    </recommendedName>
</protein>
<feature type="region of interest" description="Disordered" evidence="1">
    <location>
        <begin position="274"/>
        <end position="298"/>
    </location>
</feature>
<dbReference type="Pfam" id="PF13349">
    <property type="entry name" value="DUF4097"/>
    <property type="match status" value="1"/>
</dbReference>
<reference evidence="3 4" key="1">
    <citation type="submission" date="2018-03" db="EMBL/GenBank/DDBJ databases">
        <title>Bioinformatic expansion and discovery of thiopeptide antibiotics.</title>
        <authorList>
            <person name="Schwalen C.J."/>
            <person name="Hudson G.A."/>
            <person name="Mitchell D.A."/>
        </authorList>
    </citation>
    <scope>NUCLEOTIDE SEQUENCE [LARGE SCALE GENOMIC DNA]</scope>
    <source>
        <strain evidence="3 4">ATCC 21389</strain>
    </source>
</reference>
<evidence type="ECO:0000259" key="2">
    <source>
        <dbReference type="Pfam" id="PF13349"/>
    </source>
</evidence>
<keyword evidence="4" id="KW-1185">Reference proteome</keyword>
<proteinExistence type="predicted"/>
<feature type="domain" description="DUF4097" evidence="2">
    <location>
        <begin position="54"/>
        <end position="271"/>
    </location>
</feature>
<comment type="caution">
    <text evidence="3">The sequence shown here is derived from an EMBL/GenBank/DDBJ whole genome shotgun (WGS) entry which is preliminary data.</text>
</comment>